<dbReference type="Pfam" id="PF16192">
    <property type="entry name" value="PMT_4TMC"/>
    <property type="match status" value="1"/>
</dbReference>
<dbReference type="InterPro" id="IPR050297">
    <property type="entry name" value="LipidA_mod_glycosyltrf_83"/>
</dbReference>
<evidence type="ECO:0000256" key="5">
    <source>
        <dbReference type="ARBA" id="ARBA00022692"/>
    </source>
</evidence>
<protein>
    <submittedName>
        <fullName evidence="11">Dolichyl-phosphate-mannose-protein mannosyltransferase</fullName>
    </submittedName>
</protein>
<organism evidence="11 12">
    <name type="scientific">Novosphingobium kunmingense</name>
    <dbReference type="NCBI Taxonomy" id="1211806"/>
    <lineage>
        <taxon>Bacteria</taxon>
        <taxon>Pseudomonadati</taxon>
        <taxon>Pseudomonadota</taxon>
        <taxon>Alphaproteobacteria</taxon>
        <taxon>Sphingomonadales</taxon>
        <taxon>Sphingomonadaceae</taxon>
        <taxon>Novosphingobium</taxon>
    </lineage>
</organism>
<dbReference type="GO" id="GO:0005886">
    <property type="term" value="C:plasma membrane"/>
    <property type="evidence" value="ECO:0007669"/>
    <property type="project" value="UniProtKB-SubCell"/>
</dbReference>
<comment type="subcellular location">
    <subcellularLocation>
        <location evidence="1">Cell membrane</location>
        <topology evidence="1">Multi-pass membrane protein</topology>
    </subcellularLocation>
</comment>
<evidence type="ECO:0000256" key="6">
    <source>
        <dbReference type="ARBA" id="ARBA00022989"/>
    </source>
</evidence>
<evidence type="ECO:0000256" key="4">
    <source>
        <dbReference type="ARBA" id="ARBA00022679"/>
    </source>
</evidence>
<dbReference type="PANTHER" id="PTHR33908">
    <property type="entry name" value="MANNOSYLTRANSFERASE YKCB-RELATED"/>
    <property type="match status" value="1"/>
</dbReference>
<dbReference type="GO" id="GO:0009103">
    <property type="term" value="P:lipopolysaccharide biosynthetic process"/>
    <property type="evidence" value="ECO:0007669"/>
    <property type="project" value="UniProtKB-ARBA"/>
</dbReference>
<feature type="domain" description="ArnT-like N-terminal" evidence="9">
    <location>
        <begin position="23"/>
        <end position="239"/>
    </location>
</feature>
<evidence type="ECO:0000256" key="7">
    <source>
        <dbReference type="ARBA" id="ARBA00023136"/>
    </source>
</evidence>
<dbReference type="GO" id="GO:0000030">
    <property type="term" value="F:mannosyltransferase activity"/>
    <property type="evidence" value="ECO:0007669"/>
    <property type="project" value="InterPro"/>
</dbReference>
<feature type="domain" description="Protein O-mannosyl-transferase C-terminal four TM" evidence="10">
    <location>
        <begin position="253"/>
        <end position="424"/>
    </location>
</feature>
<keyword evidence="3 11" id="KW-0328">Glycosyltransferase</keyword>
<keyword evidence="6 8" id="KW-1133">Transmembrane helix</keyword>
<keyword evidence="2" id="KW-1003">Cell membrane</keyword>
<keyword evidence="12" id="KW-1185">Reference proteome</keyword>
<evidence type="ECO:0000256" key="8">
    <source>
        <dbReference type="SAM" id="Phobius"/>
    </source>
</evidence>
<evidence type="ECO:0000313" key="12">
    <source>
        <dbReference type="Proteomes" id="UP000232587"/>
    </source>
</evidence>
<keyword evidence="5 8" id="KW-0812">Transmembrane</keyword>
<feature type="transmembrane region" description="Helical" evidence="8">
    <location>
        <begin position="80"/>
        <end position="102"/>
    </location>
</feature>
<feature type="transmembrane region" description="Helical" evidence="8">
    <location>
        <begin position="383"/>
        <end position="403"/>
    </location>
</feature>
<dbReference type="GO" id="GO:0006493">
    <property type="term" value="P:protein O-linked glycosylation"/>
    <property type="evidence" value="ECO:0007669"/>
    <property type="project" value="InterPro"/>
</dbReference>
<feature type="transmembrane region" description="Helical" evidence="8">
    <location>
        <begin position="329"/>
        <end position="346"/>
    </location>
</feature>
<feature type="transmembrane region" description="Helical" evidence="8">
    <location>
        <begin position="12"/>
        <end position="32"/>
    </location>
</feature>
<feature type="transmembrane region" description="Helical" evidence="8">
    <location>
        <begin position="214"/>
        <end position="233"/>
    </location>
</feature>
<evidence type="ECO:0000259" key="10">
    <source>
        <dbReference type="Pfam" id="PF16192"/>
    </source>
</evidence>
<evidence type="ECO:0000259" key="9">
    <source>
        <dbReference type="Pfam" id="PF02366"/>
    </source>
</evidence>
<evidence type="ECO:0000256" key="1">
    <source>
        <dbReference type="ARBA" id="ARBA00004651"/>
    </source>
</evidence>
<dbReference type="Proteomes" id="UP000232587">
    <property type="component" value="Unassembled WGS sequence"/>
</dbReference>
<keyword evidence="7 8" id="KW-0472">Membrane</keyword>
<keyword evidence="4 11" id="KW-0808">Transferase</keyword>
<evidence type="ECO:0000256" key="3">
    <source>
        <dbReference type="ARBA" id="ARBA00022676"/>
    </source>
</evidence>
<dbReference type="Pfam" id="PF02366">
    <property type="entry name" value="PMT"/>
    <property type="match status" value="1"/>
</dbReference>
<feature type="transmembrane region" description="Helical" evidence="8">
    <location>
        <begin position="352"/>
        <end position="371"/>
    </location>
</feature>
<feature type="transmembrane region" description="Helical" evidence="8">
    <location>
        <begin position="298"/>
        <end position="322"/>
    </location>
</feature>
<gene>
    <name evidence="11" type="ORF">B0I00_1082</name>
</gene>
<sequence>MAARFSTDRDPWAWCALLACAFLALCWWHLAIPSKIYFDEIHYVVAARKMLQGLRVNAEHPMLGKTIIAFAIEHLGDRPIAWRIPSALFGAFGLFAFSRLVWFASGSARATLIATVLVATDFAWFIQSRIAMLDMFMACFGMIALWQFVAAVRLPDQARGRLALGGLFAGLALGSKWSIAPALVLPGLVFLIWRARYGPRLLTYSRAAPVPGISLLEAGVWLGLVPLAVYWLTYWPAFHWAVNPANPWDPVGWHQTMLKLQDSVVKPHPYRSYWYQWVGNWRAVWYLYQPIDGAQRGIVLIGNPFTMLAGLPALAWALWAGLRRKRRDALGFAALYLVSLLFWALSSKPVQFYYHYLLPGTFLMACLALALDEVWQRRDRWRWLGPAALAVSAGMFLYFYPIISAGKLCCGKPSFAQWMWLRSWR</sequence>
<dbReference type="EMBL" id="PHUF01000002">
    <property type="protein sequence ID" value="PKB25875.1"/>
    <property type="molecule type" value="Genomic_DNA"/>
</dbReference>
<evidence type="ECO:0000313" key="11">
    <source>
        <dbReference type="EMBL" id="PKB25875.1"/>
    </source>
</evidence>
<dbReference type="InterPro" id="IPR032421">
    <property type="entry name" value="PMT_4TMC"/>
</dbReference>
<dbReference type="OrthoDB" id="9776737at2"/>
<proteinExistence type="predicted"/>
<feature type="transmembrane region" description="Helical" evidence="8">
    <location>
        <begin position="133"/>
        <end position="154"/>
    </location>
</feature>
<dbReference type="PANTHER" id="PTHR33908:SF11">
    <property type="entry name" value="MEMBRANE PROTEIN"/>
    <property type="match status" value="1"/>
</dbReference>
<feature type="transmembrane region" description="Helical" evidence="8">
    <location>
        <begin position="166"/>
        <end position="193"/>
    </location>
</feature>
<dbReference type="InterPro" id="IPR003342">
    <property type="entry name" value="ArnT-like_N"/>
</dbReference>
<dbReference type="RefSeq" id="WP_100866264.1">
    <property type="nucleotide sequence ID" value="NZ_PHUF01000002.1"/>
</dbReference>
<name>A0A2N0I3Y3_9SPHN</name>
<dbReference type="AlphaFoldDB" id="A0A2N0I3Y3"/>
<dbReference type="UniPathway" id="UPA00378"/>
<comment type="caution">
    <text evidence="11">The sequence shown here is derived from an EMBL/GenBank/DDBJ whole genome shotgun (WGS) entry which is preliminary data.</text>
</comment>
<evidence type="ECO:0000256" key="2">
    <source>
        <dbReference type="ARBA" id="ARBA00022475"/>
    </source>
</evidence>
<reference evidence="11 12" key="1">
    <citation type="submission" date="2017-11" db="EMBL/GenBank/DDBJ databases">
        <title>Genomic Encyclopedia of Type Strains, Phase III (KMG-III): the genomes of soil and plant-associated and newly described type strains.</title>
        <authorList>
            <person name="Whitman W."/>
        </authorList>
    </citation>
    <scope>NUCLEOTIDE SEQUENCE [LARGE SCALE GENOMIC DNA]</scope>
    <source>
        <strain evidence="11 12">CGMCC 1.12274</strain>
    </source>
</reference>
<dbReference type="GO" id="GO:0016763">
    <property type="term" value="F:pentosyltransferase activity"/>
    <property type="evidence" value="ECO:0007669"/>
    <property type="project" value="TreeGrafter"/>
</dbReference>
<accession>A0A2N0I3Y3</accession>